<proteinExistence type="predicted"/>
<reference evidence="2 3" key="1">
    <citation type="journal article" date="2017" name="Nat. Microbiol.">
        <title>Natural product diversity associated with the nematode symbionts Photorhabdus and Xenorhabdus.</title>
        <authorList>
            <person name="Tobias N.J."/>
            <person name="Wolff H."/>
            <person name="Djahanschiri B."/>
            <person name="Grundmann F."/>
            <person name="Kronenwerth M."/>
            <person name="Shi Y.M."/>
            <person name="Simonyi S."/>
            <person name="Grun P."/>
            <person name="Shapiro-Ilan D."/>
            <person name="Pidot S.J."/>
            <person name="Stinear T.P."/>
            <person name="Ebersberger I."/>
            <person name="Bode H.B."/>
        </authorList>
    </citation>
    <scope>NUCLEOTIDE SEQUENCE [LARGE SCALE GENOMIC DNA]</scope>
    <source>
        <strain evidence="2 3">DSM 16337</strain>
    </source>
</reference>
<feature type="compositionally biased region" description="Low complexity" evidence="1">
    <location>
        <begin position="26"/>
        <end position="46"/>
    </location>
</feature>
<evidence type="ECO:0000256" key="1">
    <source>
        <dbReference type="SAM" id="MobiDB-lite"/>
    </source>
</evidence>
<protein>
    <recommendedName>
        <fullName evidence="4">Scaffolding protein</fullName>
    </recommendedName>
</protein>
<name>A0A2D0IXB2_9GAMM</name>
<dbReference type="Proteomes" id="UP000225605">
    <property type="component" value="Unassembled WGS sequence"/>
</dbReference>
<sequence length="297" mass="33528">MFDTAENTPPENDLNNIAPEQIPGGDALNDTDSNNANDNNTVDTSVETNDIDSEQAFYFGEEELGSPSSDEEKEQGLVKHLRSTIREKDKELKAFRRQQQPPQQPEFQQPVIQPPRMPQLSDEGIDWDEDIYQTRITEWADKNSQYLNQKAERDRQQQVLQQAHQQKMATYQERVKSLKVPSYQQAEQAVIDDVPEVIQAMILHFAEKPEMVVLALGRNAELRQQMANATDPVAIGRLIGSIESKARIMPKPKNNAATTPEVKGGNGAALNNLEKLKSEALESGNWDKYFAAKRARK</sequence>
<gene>
    <name evidence="2" type="ORF">Xehl_00885</name>
</gene>
<evidence type="ECO:0000313" key="3">
    <source>
        <dbReference type="Proteomes" id="UP000225605"/>
    </source>
</evidence>
<evidence type="ECO:0008006" key="4">
    <source>
        <dbReference type="Google" id="ProtNLM"/>
    </source>
</evidence>
<feature type="region of interest" description="Disordered" evidence="1">
    <location>
        <begin position="1"/>
        <end position="123"/>
    </location>
</feature>
<comment type="caution">
    <text evidence="2">The sequence shown here is derived from an EMBL/GenBank/DDBJ whole genome shotgun (WGS) entry which is preliminary data.</text>
</comment>
<feature type="compositionally biased region" description="Polar residues" evidence="1">
    <location>
        <begin position="1"/>
        <end position="15"/>
    </location>
</feature>
<feature type="compositionally biased region" description="Low complexity" evidence="1">
    <location>
        <begin position="98"/>
        <end position="111"/>
    </location>
</feature>
<feature type="compositionally biased region" description="Acidic residues" evidence="1">
    <location>
        <begin position="60"/>
        <end position="73"/>
    </location>
</feature>
<organism evidence="2 3">
    <name type="scientific">Xenorhabdus ehlersii</name>
    <dbReference type="NCBI Taxonomy" id="290111"/>
    <lineage>
        <taxon>Bacteria</taxon>
        <taxon>Pseudomonadati</taxon>
        <taxon>Pseudomonadota</taxon>
        <taxon>Gammaproteobacteria</taxon>
        <taxon>Enterobacterales</taxon>
        <taxon>Morganellaceae</taxon>
        <taxon>Xenorhabdus</taxon>
    </lineage>
</organism>
<evidence type="ECO:0000313" key="2">
    <source>
        <dbReference type="EMBL" id="PHM26544.1"/>
    </source>
</evidence>
<dbReference type="EMBL" id="NIBT01000003">
    <property type="protein sequence ID" value="PHM26544.1"/>
    <property type="molecule type" value="Genomic_DNA"/>
</dbReference>
<dbReference type="AlphaFoldDB" id="A0A2D0IXB2"/>
<dbReference type="RefSeq" id="WP_099131458.1">
    <property type="nucleotide sequence ID" value="NZ_CAWNOJ010000042.1"/>
</dbReference>
<feature type="compositionally biased region" description="Basic and acidic residues" evidence="1">
    <location>
        <begin position="84"/>
        <end position="94"/>
    </location>
</feature>
<accession>A0A2D0IXB2</accession>